<evidence type="ECO:0000256" key="10">
    <source>
        <dbReference type="ARBA" id="ARBA00023136"/>
    </source>
</evidence>
<keyword evidence="10 13" id="KW-0472">Membrane</keyword>
<dbReference type="Pfam" id="PF01040">
    <property type="entry name" value="UbiA"/>
    <property type="match status" value="1"/>
</dbReference>
<evidence type="ECO:0000256" key="1">
    <source>
        <dbReference type="ARBA" id="ARBA00004225"/>
    </source>
</evidence>
<evidence type="ECO:0000256" key="3">
    <source>
        <dbReference type="ARBA" id="ARBA00016335"/>
    </source>
</evidence>
<protein>
    <recommendedName>
        <fullName evidence="3">Protoheme IX farnesyltransferase, mitochondrial</fullName>
    </recommendedName>
    <alternativeName>
        <fullName evidence="11">Heme O synthase</fullName>
    </alternativeName>
</protein>
<evidence type="ECO:0000256" key="11">
    <source>
        <dbReference type="ARBA" id="ARBA00030253"/>
    </source>
</evidence>
<evidence type="ECO:0000313" key="15">
    <source>
        <dbReference type="Proteomes" id="UP000070544"/>
    </source>
</evidence>
<evidence type="ECO:0000256" key="13">
    <source>
        <dbReference type="SAM" id="Phobius"/>
    </source>
</evidence>
<dbReference type="HAMAP" id="MF_00154">
    <property type="entry name" value="CyoE_CtaB"/>
    <property type="match status" value="1"/>
</dbReference>
<feature type="compositionally biased region" description="Polar residues" evidence="12">
    <location>
        <begin position="90"/>
        <end position="122"/>
    </location>
</feature>
<dbReference type="STRING" id="1344416.A0A139ANI0"/>
<keyword evidence="15" id="KW-1185">Reference proteome</keyword>
<feature type="region of interest" description="Disordered" evidence="12">
    <location>
        <begin position="90"/>
        <end position="131"/>
    </location>
</feature>
<evidence type="ECO:0000256" key="6">
    <source>
        <dbReference type="ARBA" id="ARBA00022946"/>
    </source>
</evidence>
<keyword evidence="9" id="KW-0350">Heme biosynthesis</keyword>
<dbReference type="PANTHER" id="PTHR43448">
    <property type="entry name" value="PROTOHEME IX FARNESYLTRANSFERASE, MITOCHONDRIAL"/>
    <property type="match status" value="1"/>
</dbReference>
<keyword evidence="8" id="KW-0496">Mitochondrion</keyword>
<organism evidence="14 15">
    <name type="scientific">Gonapodya prolifera (strain JEL478)</name>
    <name type="common">Monoblepharis prolifera</name>
    <dbReference type="NCBI Taxonomy" id="1344416"/>
    <lineage>
        <taxon>Eukaryota</taxon>
        <taxon>Fungi</taxon>
        <taxon>Fungi incertae sedis</taxon>
        <taxon>Chytridiomycota</taxon>
        <taxon>Chytridiomycota incertae sedis</taxon>
        <taxon>Monoblepharidomycetes</taxon>
        <taxon>Monoblepharidales</taxon>
        <taxon>Gonapodyaceae</taxon>
        <taxon>Gonapodya</taxon>
    </lineage>
</organism>
<dbReference type="Proteomes" id="UP000070544">
    <property type="component" value="Unassembled WGS sequence"/>
</dbReference>
<dbReference type="InterPro" id="IPR044878">
    <property type="entry name" value="UbiA_sf"/>
</dbReference>
<dbReference type="FunFam" id="1.10.357.140:FF:000004">
    <property type="entry name" value="Protoheme IX farnesyltransferase, mitochondrial"/>
    <property type="match status" value="1"/>
</dbReference>
<dbReference type="InterPro" id="IPR006369">
    <property type="entry name" value="Protohaem_IX_farnesylTrfase"/>
</dbReference>
<feature type="transmembrane region" description="Helical" evidence="13">
    <location>
        <begin position="264"/>
        <end position="286"/>
    </location>
</feature>
<feature type="transmembrane region" description="Helical" evidence="13">
    <location>
        <begin position="396"/>
        <end position="415"/>
    </location>
</feature>
<feature type="transmembrane region" description="Helical" evidence="13">
    <location>
        <begin position="427"/>
        <end position="445"/>
    </location>
</feature>
<comment type="subcellular location">
    <subcellularLocation>
        <location evidence="1">Mitochondrion membrane</location>
        <topology evidence="1">Multi-pass membrane protein</topology>
    </subcellularLocation>
</comment>
<dbReference type="GO" id="GO:0008495">
    <property type="term" value="F:protoheme IX farnesyltransferase activity"/>
    <property type="evidence" value="ECO:0007669"/>
    <property type="project" value="InterPro"/>
</dbReference>
<evidence type="ECO:0000256" key="9">
    <source>
        <dbReference type="ARBA" id="ARBA00023133"/>
    </source>
</evidence>
<dbReference type="InterPro" id="IPR000537">
    <property type="entry name" value="UbiA_prenyltransferase"/>
</dbReference>
<name>A0A139ANI0_GONPJ</name>
<evidence type="ECO:0000256" key="12">
    <source>
        <dbReference type="SAM" id="MobiDB-lite"/>
    </source>
</evidence>
<evidence type="ECO:0000256" key="8">
    <source>
        <dbReference type="ARBA" id="ARBA00023128"/>
    </source>
</evidence>
<dbReference type="CDD" id="cd13957">
    <property type="entry name" value="PT_UbiA_Cox10"/>
    <property type="match status" value="1"/>
</dbReference>
<dbReference type="OrthoDB" id="5211at2759"/>
<evidence type="ECO:0000256" key="2">
    <source>
        <dbReference type="ARBA" id="ARBA00005985"/>
    </source>
</evidence>
<feature type="transmembrane region" description="Helical" evidence="13">
    <location>
        <begin position="372"/>
        <end position="390"/>
    </location>
</feature>
<evidence type="ECO:0000313" key="14">
    <source>
        <dbReference type="EMBL" id="KXS18296.1"/>
    </source>
</evidence>
<keyword evidence="4 14" id="KW-0808">Transferase</keyword>
<evidence type="ECO:0000256" key="5">
    <source>
        <dbReference type="ARBA" id="ARBA00022692"/>
    </source>
</evidence>
<sequence>MITLGRWSATSPRRSLQSVASTARDHRWLLWRNRELVSHQICSFHLPRTSSPRHASPVRGTRTAFCNIAPKSNLDRVELCQRFISVSNTPTPKRSVATATQPSYTAESPRQRLEVSTGSQGASYRPSELPSELQESVDLNGTLATTPPSNDSTPHTLRWAPPPRFTLSVYSSLSKAGLAVYVVLTAACGYALAPTAASLSTLLWCTVGTSLCVASANSFNQWAESPFDAQMRRTRGRPLVRHVVSPVHAWLFGVVSGLSGVATLWTLVNPAVAALGGLNIALYAGVYTPLKRVSIANTWVGAVVGAIPPVMGYLAADPGALTTSFAPWVLAAVLYAWQFPHFNGLSWNLVADYSKAGYRMMAVTDPSLTTRVALRHSVGLILLGWAAPLTGVVGPMFAITSTVPNGALTYLAFRFWRNPDEKSARKLFFGSLFHLPIVLALMMVHKPPKVKEDGEHEMEASVWDNITERAKRVWSHTKATLY</sequence>
<feature type="transmembrane region" description="Helical" evidence="13">
    <location>
        <begin position="298"/>
        <end position="316"/>
    </location>
</feature>
<evidence type="ECO:0000256" key="7">
    <source>
        <dbReference type="ARBA" id="ARBA00022989"/>
    </source>
</evidence>
<keyword evidence="7 13" id="KW-1133">Transmembrane helix</keyword>
<feature type="transmembrane region" description="Helical" evidence="13">
    <location>
        <begin position="328"/>
        <end position="351"/>
    </location>
</feature>
<feature type="transmembrane region" description="Helical" evidence="13">
    <location>
        <begin position="239"/>
        <end position="258"/>
    </location>
</feature>
<evidence type="ECO:0000256" key="4">
    <source>
        <dbReference type="ARBA" id="ARBA00022679"/>
    </source>
</evidence>
<dbReference type="Gene3D" id="1.10.357.140">
    <property type="entry name" value="UbiA prenyltransferase"/>
    <property type="match status" value="1"/>
</dbReference>
<dbReference type="AlphaFoldDB" id="A0A139ANI0"/>
<accession>A0A139ANI0</accession>
<dbReference type="GO" id="GO:0031966">
    <property type="term" value="C:mitochondrial membrane"/>
    <property type="evidence" value="ECO:0007669"/>
    <property type="project" value="UniProtKB-SubCell"/>
</dbReference>
<reference evidence="14 15" key="1">
    <citation type="journal article" date="2015" name="Genome Biol. Evol.">
        <title>Phylogenomic analyses indicate that early fungi evolved digesting cell walls of algal ancestors of land plants.</title>
        <authorList>
            <person name="Chang Y."/>
            <person name="Wang S."/>
            <person name="Sekimoto S."/>
            <person name="Aerts A.L."/>
            <person name="Choi C."/>
            <person name="Clum A."/>
            <person name="LaButti K.M."/>
            <person name="Lindquist E.A."/>
            <person name="Yee Ngan C."/>
            <person name="Ohm R.A."/>
            <person name="Salamov A.A."/>
            <person name="Grigoriev I.V."/>
            <person name="Spatafora J.W."/>
            <person name="Berbee M.L."/>
        </authorList>
    </citation>
    <scope>NUCLEOTIDE SEQUENCE [LARGE SCALE GENOMIC DNA]</scope>
    <source>
        <strain evidence="14 15">JEL478</strain>
    </source>
</reference>
<dbReference type="EMBL" id="KQ965743">
    <property type="protein sequence ID" value="KXS18296.1"/>
    <property type="molecule type" value="Genomic_DNA"/>
</dbReference>
<dbReference type="PANTHER" id="PTHR43448:SF2">
    <property type="entry name" value="PROTOHEME IX FARNESYLTRANSFERASE, MITOCHONDRIAL"/>
    <property type="match status" value="1"/>
</dbReference>
<gene>
    <name evidence="14" type="ORF">M427DRAFT_54095</name>
</gene>
<keyword evidence="5 13" id="KW-0812">Transmembrane</keyword>
<comment type="similarity">
    <text evidence="2">Belongs to the UbiA prenyltransferase family.</text>
</comment>
<dbReference type="GO" id="GO:0006784">
    <property type="term" value="P:heme A biosynthetic process"/>
    <property type="evidence" value="ECO:0007669"/>
    <property type="project" value="TreeGrafter"/>
</dbReference>
<proteinExistence type="inferred from homology"/>
<keyword evidence="6" id="KW-0809">Transit peptide</keyword>
<dbReference type="NCBIfam" id="TIGR01473">
    <property type="entry name" value="cyoE_ctaB"/>
    <property type="match status" value="1"/>
</dbReference>